<evidence type="ECO:0000313" key="2">
    <source>
        <dbReference type="Proteomes" id="UP000695007"/>
    </source>
</evidence>
<gene>
    <name evidence="3" type="primary">LOC105367355</name>
</gene>
<dbReference type="SUPFAM" id="SSF100910">
    <property type="entry name" value="Chemosensory protein Csp2"/>
    <property type="match status" value="1"/>
</dbReference>
<dbReference type="KEGG" id="csol:105367355"/>
<feature type="signal peptide" evidence="1">
    <location>
        <begin position="1"/>
        <end position="18"/>
    </location>
</feature>
<dbReference type="Proteomes" id="UP000695007">
    <property type="component" value="Unplaced"/>
</dbReference>
<dbReference type="Gene3D" id="1.10.2080.10">
    <property type="entry name" value="Insect odorant-binding protein A10/Ejaculatory bulb-specific protein 3"/>
    <property type="match status" value="1"/>
</dbReference>
<dbReference type="InterPro" id="IPR036682">
    <property type="entry name" value="OS_D_A10/PebIII_sf"/>
</dbReference>
<dbReference type="InterPro" id="IPR005055">
    <property type="entry name" value="A10/PebIII"/>
</dbReference>
<dbReference type="GeneID" id="105367355"/>
<evidence type="ECO:0000256" key="1">
    <source>
        <dbReference type="SAM" id="SignalP"/>
    </source>
</evidence>
<accession>A0AAJ6YTV3</accession>
<reference evidence="3" key="1">
    <citation type="submission" date="2025-08" db="UniProtKB">
        <authorList>
            <consortium name="RefSeq"/>
        </authorList>
    </citation>
    <scope>IDENTIFICATION</scope>
</reference>
<dbReference type="Pfam" id="PF03392">
    <property type="entry name" value="OS-D"/>
    <property type="match status" value="1"/>
</dbReference>
<name>A0AAJ6YTV3_9HYME</name>
<dbReference type="RefSeq" id="XP_011504347.1">
    <property type="nucleotide sequence ID" value="XM_011506045.1"/>
</dbReference>
<dbReference type="PANTHER" id="PTHR11257">
    <property type="entry name" value="CHEMOSENSORY PROTEIN-RELATED"/>
    <property type="match status" value="1"/>
</dbReference>
<proteinExistence type="predicted"/>
<sequence length="127" mass="14280">MKTTLALSLCAALVVVHAAEKYTTKFDNIDVDQILKNDRLLTPYMNCILKDTNCTPDARELKRVLPDALATNCSKCSEKQKAGAQKVISYLAKNKPDVWNEVLAKYDKNNVYRTKYADEARKLGVPI</sequence>
<keyword evidence="1" id="KW-0732">Signal</keyword>
<feature type="chain" id="PRO_5042613713" evidence="1">
    <location>
        <begin position="19"/>
        <end position="127"/>
    </location>
</feature>
<dbReference type="AlphaFoldDB" id="A0AAJ6YTV3"/>
<dbReference type="PANTHER" id="PTHR11257:SF12">
    <property type="entry name" value="EJACULATORY BULB-SPECIFIC PROTEIN 3-RELATED"/>
    <property type="match status" value="1"/>
</dbReference>
<protein>
    <submittedName>
        <fullName evidence="3">Ejaculatory bulb-specific protein 3-like</fullName>
    </submittedName>
</protein>
<evidence type="ECO:0000313" key="3">
    <source>
        <dbReference type="RefSeq" id="XP_011504347.1"/>
    </source>
</evidence>
<organism evidence="2 3">
    <name type="scientific">Ceratosolen solmsi marchali</name>
    <dbReference type="NCBI Taxonomy" id="326594"/>
    <lineage>
        <taxon>Eukaryota</taxon>
        <taxon>Metazoa</taxon>
        <taxon>Ecdysozoa</taxon>
        <taxon>Arthropoda</taxon>
        <taxon>Hexapoda</taxon>
        <taxon>Insecta</taxon>
        <taxon>Pterygota</taxon>
        <taxon>Neoptera</taxon>
        <taxon>Endopterygota</taxon>
        <taxon>Hymenoptera</taxon>
        <taxon>Apocrita</taxon>
        <taxon>Proctotrupomorpha</taxon>
        <taxon>Chalcidoidea</taxon>
        <taxon>Agaonidae</taxon>
        <taxon>Agaoninae</taxon>
        <taxon>Ceratosolen</taxon>
    </lineage>
</organism>
<keyword evidence="2" id="KW-1185">Reference proteome</keyword>